<feature type="compositionally biased region" description="Basic and acidic residues" evidence="4">
    <location>
        <begin position="679"/>
        <end position="701"/>
    </location>
</feature>
<dbReference type="SUPFAM" id="SSF110324">
    <property type="entry name" value="Ribosomal L27 protein-like"/>
    <property type="match status" value="1"/>
</dbReference>
<dbReference type="Proteomes" id="UP001189429">
    <property type="component" value="Unassembled WGS sequence"/>
</dbReference>
<feature type="compositionally biased region" description="Basic and acidic residues" evidence="4">
    <location>
        <begin position="1139"/>
        <end position="1162"/>
    </location>
</feature>
<reference evidence="5" key="1">
    <citation type="submission" date="2023-10" db="EMBL/GenBank/DDBJ databases">
        <authorList>
            <person name="Chen Y."/>
            <person name="Shah S."/>
            <person name="Dougan E. K."/>
            <person name="Thang M."/>
            <person name="Chan C."/>
        </authorList>
    </citation>
    <scope>NUCLEOTIDE SEQUENCE [LARGE SCALE GENOMIC DNA]</scope>
</reference>
<feature type="compositionally biased region" description="Basic and acidic residues" evidence="4">
    <location>
        <begin position="621"/>
        <end position="634"/>
    </location>
</feature>
<evidence type="ECO:0000313" key="5">
    <source>
        <dbReference type="EMBL" id="CAK0904032.1"/>
    </source>
</evidence>
<organism evidence="5 6">
    <name type="scientific">Prorocentrum cordatum</name>
    <dbReference type="NCBI Taxonomy" id="2364126"/>
    <lineage>
        <taxon>Eukaryota</taxon>
        <taxon>Sar</taxon>
        <taxon>Alveolata</taxon>
        <taxon>Dinophyceae</taxon>
        <taxon>Prorocentrales</taxon>
        <taxon>Prorocentraceae</taxon>
        <taxon>Prorocentrum</taxon>
    </lineage>
</organism>
<feature type="region of interest" description="Disordered" evidence="4">
    <location>
        <begin position="350"/>
        <end position="372"/>
    </location>
</feature>
<feature type="compositionally biased region" description="Basic and acidic residues" evidence="4">
    <location>
        <begin position="85"/>
        <end position="109"/>
    </location>
</feature>
<feature type="compositionally biased region" description="Basic and acidic residues" evidence="4">
    <location>
        <begin position="710"/>
        <end position="729"/>
    </location>
</feature>
<evidence type="ECO:0000256" key="1">
    <source>
        <dbReference type="ARBA" id="ARBA00010797"/>
    </source>
</evidence>
<feature type="region of interest" description="Disordered" evidence="4">
    <location>
        <begin position="678"/>
        <end position="729"/>
    </location>
</feature>
<evidence type="ECO:0000256" key="4">
    <source>
        <dbReference type="SAM" id="MobiDB-lite"/>
    </source>
</evidence>
<evidence type="ECO:0000256" key="2">
    <source>
        <dbReference type="ARBA" id="ARBA00022980"/>
    </source>
</evidence>
<dbReference type="EMBL" id="CAUYUJ010021337">
    <property type="protein sequence ID" value="CAK0904032.1"/>
    <property type="molecule type" value="Genomic_DNA"/>
</dbReference>
<keyword evidence="3" id="KW-0687">Ribonucleoprotein</keyword>
<gene>
    <name evidence="5" type="ORF">PCOR1329_LOCUS80186</name>
</gene>
<accession>A0ABN9XZ17</accession>
<sequence>MRAGRTFKAATSRSSASHGAFFVAAPAPGARLEVCAEGPSAHEGYLDAKKPAKREPRDRARQLTGRSTLEEHSAGCHGRFAGRQQGERQMRWKWPPGDKEWIERSDDQSKSSQAFSPQPPSPAAAGGRCGQGRGDAGRAELASSRLLASAPAITAAPRLRGALTHRLGDLTRADPALEVEANARQVAGEGARGISAAAPRNARVVEGSAGVGNVAGPGNCELMRRARARASNAPTWLEAVARRRDRSRRHAGAQAAIGDAAASARRQQRRGRVDLGADQRRNSIIGSTTAKAERARGTRALVGAQCPESRFCGRIASAIFLYGGAPESASADGGPPAEVLRLGPAAARVHPEGAAGPPGAETGARRPAPPLQAADPSIYAAAGCRIKSPNLGDEECLPSRSQGPRRFCPWQGAQPSVNLAIDYLICDARERARLPTRPEPISDTIRYLGQFGEHLQADFFAVMGAAKTACHMLGAITAWLSPPSLRTRSAYVVNGGFDRSKASIPAATSTTSSRRHGVGRNAVRVGQAIMLLSREQLRPAVGFEQWVSDPNDVEVHEGSFDRLQDGLCEDERDAGPQPEDLLQGPEIVVAEEPPVEVAGEPLPGHVGLSEANQLLCQMGTDEKQNPDAEGHVVPDLDQDPNLSSPLTRSGWGGTGDAPAAFQDFGAADSRPEATQAIADEERNVNELREDDHCSKRGERNRVPGSDDEEHAAQENRITRAEKKAHDKIPRRETEITSMSGAALQCFLEAARKPHDARATWAPMVLEAARQAVAGGMPIAPDIPSSTFVAGEPAEHQPAGAGGLVTGAGLVAAALLIRGICRSHRTRTHAIGGLKIKRPAGPGMKRDIGLWEFPGYQEHLNLKRYARKSPVYGHRRLKFRNHMRMSRITSYTEQWVYWYPDQHKFNMYYGPASHPENPDFPAPSGGWPAPGGPYDIPMYTAKKAMSGWAPAQLSASVGRQGKRCGFVGASLRTVGSTKRTVYGARSAIAMRAHKMAASSTKNQGGGTNIPKWVGVQHSGFQGNAVKAGTLLVRQTGVKWATAGGGVKMTRNYNIVATKDGIVQWRGSPGTKAEGGKGEVSVVPWEYVRAKCDWAVDSSNDCTLVYKEYKPWMGTHMHEKTATFNGAKNGLRRKVMAEKRKIWEESPEGQEHLKKKQEKREKQKAINAKWRAYRTAKRQEQAKETVDK</sequence>
<feature type="compositionally biased region" description="Low complexity" evidence="4">
    <location>
        <begin position="352"/>
        <end position="366"/>
    </location>
</feature>
<name>A0ABN9XZ17_9DINO</name>
<dbReference type="PANTHER" id="PTHR15893:SF0">
    <property type="entry name" value="LARGE RIBOSOMAL SUBUNIT PROTEIN BL27M"/>
    <property type="match status" value="1"/>
</dbReference>
<dbReference type="InterPro" id="IPR001684">
    <property type="entry name" value="Ribosomal_bL27"/>
</dbReference>
<feature type="region of interest" description="Disordered" evidence="4">
    <location>
        <begin position="1139"/>
        <end position="1186"/>
    </location>
</feature>
<evidence type="ECO:0000313" key="6">
    <source>
        <dbReference type="Proteomes" id="UP001189429"/>
    </source>
</evidence>
<protein>
    <submittedName>
        <fullName evidence="5">Uncharacterized protein</fullName>
    </submittedName>
</protein>
<keyword evidence="2" id="KW-0689">Ribosomal protein</keyword>
<feature type="compositionally biased region" description="Basic and acidic residues" evidence="4">
    <location>
        <begin position="44"/>
        <end position="61"/>
    </location>
</feature>
<proteinExistence type="inferred from homology"/>
<dbReference type="PANTHER" id="PTHR15893">
    <property type="entry name" value="RIBOSOMAL PROTEIN L27"/>
    <property type="match status" value="1"/>
</dbReference>
<feature type="compositionally biased region" description="Basic and acidic residues" evidence="4">
    <location>
        <begin position="1175"/>
        <end position="1186"/>
    </location>
</feature>
<dbReference type="Gene3D" id="2.40.50.100">
    <property type="match status" value="1"/>
</dbReference>
<feature type="region of interest" description="Disordered" evidence="4">
    <location>
        <begin position="41"/>
        <end position="137"/>
    </location>
</feature>
<comment type="caution">
    <text evidence="5">The sequence shown here is derived from an EMBL/GenBank/DDBJ whole genome shotgun (WGS) entry which is preliminary data.</text>
</comment>
<evidence type="ECO:0000256" key="3">
    <source>
        <dbReference type="ARBA" id="ARBA00023274"/>
    </source>
</evidence>
<feature type="region of interest" description="Disordered" evidence="4">
    <location>
        <begin position="621"/>
        <end position="662"/>
    </location>
</feature>
<comment type="similarity">
    <text evidence="1">Belongs to the bacterial ribosomal protein bL27 family.</text>
</comment>
<dbReference type="Pfam" id="PF01016">
    <property type="entry name" value="Ribosomal_L27"/>
    <property type="match status" value="1"/>
</dbReference>
<feature type="compositionally biased region" description="Low complexity" evidence="4">
    <location>
        <begin position="252"/>
        <end position="265"/>
    </location>
</feature>
<keyword evidence="6" id="KW-1185">Reference proteome</keyword>
<feature type="region of interest" description="Disordered" evidence="4">
    <location>
        <begin position="243"/>
        <end position="275"/>
    </location>
</feature>